<dbReference type="AlphaFoldDB" id="T0GGX3"/>
<evidence type="ECO:0000313" key="2">
    <source>
        <dbReference type="Proteomes" id="UP000015454"/>
    </source>
</evidence>
<dbReference type="EMBL" id="AHMO02000008">
    <property type="protein sequence ID" value="EQA44653.1"/>
    <property type="molecule type" value="Genomic_DNA"/>
</dbReference>
<dbReference type="Proteomes" id="UP000015454">
    <property type="component" value="Unassembled WGS sequence"/>
</dbReference>
<proteinExistence type="predicted"/>
<protein>
    <submittedName>
        <fullName evidence="1">Uncharacterized protein</fullName>
    </submittedName>
</protein>
<gene>
    <name evidence="1" type="ORF">LEP1GSC050_2416</name>
</gene>
<evidence type="ECO:0000313" key="1">
    <source>
        <dbReference type="EMBL" id="EQA44653.1"/>
    </source>
</evidence>
<sequence length="45" mass="5319">MNRSMVDSLLPYRETSILNFPKPKFKRSDSILCELDRLGLFFSPR</sequence>
<accession>T0GGX3</accession>
<comment type="caution">
    <text evidence="1">The sequence shown here is derived from an EMBL/GenBank/DDBJ whole genome shotgun (WGS) entry which is preliminary data.</text>
</comment>
<organism evidence="1 2">
    <name type="scientific">Leptospira broomii serovar Hurstbridge str. 5399</name>
    <dbReference type="NCBI Taxonomy" id="1049789"/>
    <lineage>
        <taxon>Bacteria</taxon>
        <taxon>Pseudomonadati</taxon>
        <taxon>Spirochaetota</taxon>
        <taxon>Spirochaetia</taxon>
        <taxon>Leptospirales</taxon>
        <taxon>Leptospiraceae</taxon>
        <taxon>Leptospira</taxon>
    </lineage>
</organism>
<reference evidence="1" key="1">
    <citation type="submission" date="2013-05" db="EMBL/GenBank/DDBJ databases">
        <authorList>
            <person name="Harkins D.M."/>
            <person name="Durkin A.S."/>
            <person name="Brinkac L.M."/>
            <person name="Haft D.H."/>
            <person name="Selengut J.D."/>
            <person name="Sanka R."/>
            <person name="DePew J."/>
            <person name="Purushe J."/>
            <person name="Hartskeerl R.A."/>
            <person name="Ahmed A."/>
            <person name="van der Linden H."/>
            <person name="Goris M.G.A."/>
            <person name="Vinetz J.M."/>
            <person name="Sutton G.G."/>
            <person name="Nierman W.C."/>
            <person name="Fouts D.E."/>
        </authorList>
    </citation>
    <scope>NUCLEOTIDE SEQUENCE [LARGE SCALE GENOMIC DNA]</scope>
    <source>
        <strain evidence="1">5399</strain>
    </source>
</reference>
<keyword evidence="2" id="KW-1185">Reference proteome</keyword>
<dbReference type="STRING" id="1049789.LEP1GSC050_2416"/>
<name>T0GGX3_9LEPT</name>